<dbReference type="PANTHER" id="PTHR33162:SF1">
    <property type="entry name" value="SEC-INDEPENDENT PROTEIN TRANSLOCASE PROTEIN TATA, CHLOROPLASTIC"/>
    <property type="match status" value="1"/>
</dbReference>
<evidence type="ECO:0000256" key="2">
    <source>
        <dbReference type="ARBA" id="ARBA00022448"/>
    </source>
</evidence>
<organism evidence="11 12">
    <name type="scientific">Novosphingobium bradum</name>
    <dbReference type="NCBI Taxonomy" id="1737444"/>
    <lineage>
        <taxon>Bacteria</taxon>
        <taxon>Pseudomonadati</taxon>
        <taxon>Pseudomonadota</taxon>
        <taxon>Alphaproteobacteria</taxon>
        <taxon>Sphingomonadales</taxon>
        <taxon>Sphingomonadaceae</taxon>
        <taxon>Novosphingobium</taxon>
    </lineage>
</organism>
<keyword evidence="3 9" id="KW-1003">Cell membrane</keyword>
<dbReference type="Gene3D" id="1.20.5.3310">
    <property type="match status" value="1"/>
</dbReference>
<keyword evidence="5 9" id="KW-0653">Protein transport</keyword>
<evidence type="ECO:0000256" key="3">
    <source>
        <dbReference type="ARBA" id="ARBA00022475"/>
    </source>
</evidence>
<evidence type="ECO:0000256" key="8">
    <source>
        <dbReference type="ARBA" id="ARBA00023136"/>
    </source>
</evidence>
<reference evidence="12" key="1">
    <citation type="journal article" date="2019" name="Int. J. Syst. Evol. Microbiol.">
        <title>The Global Catalogue of Microorganisms (GCM) 10K type strain sequencing project: providing services to taxonomists for standard genome sequencing and annotation.</title>
        <authorList>
            <consortium name="The Broad Institute Genomics Platform"/>
            <consortium name="The Broad Institute Genome Sequencing Center for Infectious Disease"/>
            <person name="Wu L."/>
            <person name="Ma J."/>
        </authorList>
    </citation>
    <scope>NUCLEOTIDE SEQUENCE [LARGE SCALE GENOMIC DNA]</scope>
    <source>
        <strain evidence="12">KCTC 42984</strain>
    </source>
</reference>
<evidence type="ECO:0000256" key="6">
    <source>
        <dbReference type="ARBA" id="ARBA00022989"/>
    </source>
</evidence>
<name>A0ABV7IKU8_9SPHN</name>
<keyword evidence="2 9" id="KW-0813">Transport</keyword>
<evidence type="ECO:0000256" key="1">
    <source>
        <dbReference type="ARBA" id="ARBA00004167"/>
    </source>
</evidence>
<comment type="caution">
    <text evidence="11">The sequence shown here is derived from an EMBL/GenBank/DDBJ whole genome shotgun (WGS) entry which is preliminary data.</text>
</comment>
<protein>
    <recommendedName>
        <fullName evidence="9">Sec-independent protein translocase protein TatB</fullName>
    </recommendedName>
</protein>
<evidence type="ECO:0000313" key="12">
    <source>
        <dbReference type="Proteomes" id="UP001595604"/>
    </source>
</evidence>
<evidence type="ECO:0000313" key="11">
    <source>
        <dbReference type="EMBL" id="MFC3173311.1"/>
    </source>
</evidence>
<keyword evidence="4 9" id="KW-0812">Transmembrane</keyword>
<sequence length="118" mass="12456">MFDIGADELLLTAVVAIVVIGPKDMPRALRTVGRWVAKMRRMSNSFRAGIDNVIREAELEEMEAEWRKQNAAIMASHPPSAAEAEALAAGTGGDPAALPAPVADPVAAVPEDAVKPEV</sequence>
<proteinExistence type="inferred from homology"/>
<dbReference type="PANTHER" id="PTHR33162">
    <property type="entry name" value="SEC-INDEPENDENT PROTEIN TRANSLOCASE PROTEIN TATA, CHLOROPLASTIC"/>
    <property type="match status" value="1"/>
</dbReference>
<evidence type="ECO:0000256" key="10">
    <source>
        <dbReference type="SAM" id="MobiDB-lite"/>
    </source>
</evidence>
<evidence type="ECO:0000256" key="9">
    <source>
        <dbReference type="HAMAP-Rule" id="MF_00237"/>
    </source>
</evidence>
<dbReference type="HAMAP" id="MF_00237">
    <property type="entry name" value="TatB"/>
    <property type="match status" value="1"/>
</dbReference>
<feature type="region of interest" description="Disordered" evidence="10">
    <location>
        <begin position="75"/>
        <end position="118"/>
    </location>
</feature>
<dbReference type="Pfam" id="PF02416">
    <property type="entry name" value="TatA_B_E"/>
    <property type="match status" value="1"/>
</dbReference>
<feature type="compositionally biased region" description="Low complexity" evidence="10">
    <location>
        <begin position="75"/>
        <end position="111"/>
    </location>
</feature>
<accession>A0ABV7IKU8</accession>
<dbReference type="Proteomes" id="UP001595604">
    <property type="component" value="Unassembled WGS sequence"/>
</dbReference>
<comment type="similarity">
    <text evidence="9">Belongs to the TatB family.</text>
</comment>
<dbReference type="NCBIfam" id="TIGR01410">
    <property type="entry name" value="tatB"/>
    <property type="match status" value="1"/>
</dbReference>
<comment type="subunit">
    <text evidence="9">The Tat system comprises two distinct complexes: a TatABC complex, containing multiple copies of TatA, TatB and TatC subunits, and a separate TatA complex, containing only TatA subunits. Substrates initially bind to the TatABC complex, which probably triggers association of the separate TatA complex to form the active translocon.</text>
</comment>
<dbReference type="EMBL" id="JBHRTQ010000004">
    <property type="protein sequence ID" value="MFC3173311.1"/>
    <property type="molecule type" value="Genomic_DNA"/>
</dbReference>
<comment type="subcellular location">
    <subcellularLocation>
        <location evidence="9">Cell membrane</location>
        <topology evidence="9">Single-pass membrane protein</topology>
    </subcellularLocation>
    <subcellularLocation>
        <location evidence="1">Membrane</location>
        <topology evidence="1">Single-pass membrane protein</topology>
    </subcellularLocation>
</comment>
<evidence type="ECO:0000256" key="7">
    <source>
        <dbReference type="ARBA" id="ARBA00023010"/>
    </source>
</evidence>
<keyword evidence="12" id="KW-1185">Reference proteome</keyword>
<dbReference type="InterPro" id="IPR003369">
    <property type="entry name" value="TatA/B/E"/>
</dbReference>
<evidence type="ECO:0000256" key="5">
    <source>
        <dbReference type="ARBA" id="ARBA00022927"/>
    </source>
</evidence>
<dbReference type="InterPro" id="IPR018448">
    <property type="entry name" value="TatB"/>
</dbReference>
<keyword evidence="7 9" id="KW-0811">Translocation</keyword>
<comment type="function">
    <text evidence="9">Part of the twin-arginine translocation (Tat) system that transports large folded proteins containing a characteristic twin-arginine motif in their signal peptide across membranes. Together with TatC, TatB is part of a receptor directly interacting with Tat signal peptides. TatB may form an oligomeric binding site that transiently accommodates folded Tat precursor proteins before their translocation.</text>
</comment>
<keyword evidence="8 9" id="KW-0472">Membrane</keyword>
<evidence type="ECO:0000256" key="4">
    <source>
        <dbReference type="ARBA" id="ARBA00022692"/>
    </source>
</evidence>
<dbReference type="PRINTS" id="PR01506">
    <property type="entry name" value="TATBPROTEIN"/>
</dbReference>
<gene>
    <name evidence="9 11" type="primary">tatB</name>
    <name evidence="11" type="ORF">ACFOD9_03495</name>
</gene>
<dbReference type="RefSeq" id="WP_379508703.1">
    <property type="nucleotide sequence ID" value="NZ_JBHRTQ010000004.1"/>
</dbReference>
<keyword evidence="6 9" id="KW-1133">Transmembrane helix</keyword>